<reference evidence="1" key="1">
    <citation type="submission" date="2018-07" db="EMBL/GenBank/DDBJ databases">
        <title>Comparative genomics of catfishes provides insights into carnivory and benthic adaptation.</title>
        <authorList>
            <person name="Zhang Y."/>
            <person name="Wang D."/>
            <person name="Peng Z."/>
            <person name="Zheng S."/>
            <person name="Shao F."/>
            <person name="Tao W."/>
        </authorList>
    </citation>
    <scope>NUCLEOTIDE SEQUENCE</scope>
    <source>
        <strain evidence="1">Chongqing</strain>
    </source>
</reference>
<name>A0AAD5B2R9_SILAS</name>
<organism evidence="1 2">
    <name type="scientific">Silurus asotus</name>
    <name type="common">Amur catfish</name>
    <name type="synonym">Parasilurus asotus</name>
    <dbReference type="NCBI Taxonomy" id="30991"/>
    <lineage>
        <taxon>Eukaryota</taxon>
        <taxon>Metazoa</taxon>
        <taxon>Chordata</taxon>
        <taxon>Craniata</taxon>
        <taxon>Vertebrata</taxon>
        <taxon>Euteleostomi</taxon>
        <taxon>Actinopterygii</taxon>
        <taxon>Neopterygii</taxon>
        <taxon>Teleostei</taxon>
        <taxon>Ostariophysi</taxon>
        <taxon>Siluriformes</taxon>
        <taxon>Siluridae</taxon>
        <taxon>Silurus</taxon>
    </lineage>
</organism>
<sequence length="84" mass="9887">MAKDAESLGQEISDWERYAAEEYDILVAEEAANEQYNDGYENPLMPIDCLSSEFDLYSEKRHLFEFTNPHCDLDLDEYKYADDF</sequence>
<dbReference type="EMBL" id="MU550108">
    <property type="protein sequence ID" value="KAI5627588.1"/>
    <property type="molecule type" value="Genomic_DNA"/>
</dbReference>
<evidence type="ECO:0000313" key="1">
    <source>
        <dbReference type="EMBL" id="KAI5627588.1"/>
    </source>
</evidence>
<gene>
    <name evidence="1" type="ORF">C0J50_12859</name>
</gene>
<protein>
    <submittedName>
        <fullName evidence="1">Serine/threonine-protein phosphatase 2A regulatory subunit B'' subunit beta isoform X1</fullName>
    </submittedName>
</protein>
<accession>A0AAD5B2R9</accession>
<evidence type="ECO:0000313" key="2">
    <source>
        <dbReference type="Proteomes" id="UP001205998"/>
    </source>
</evidence>
<keyword evidence="2" id="KW-1185">Reference proteome</keyword>
<dbReference type="AlphaFoldDB" id="A0AAD5B2R9"/>
<comment type="caution">
    <text evidence="1">The sequence shown here is derived from an EMBL/GenBank/DDBJ whole genome shotgun (WGS) entry which is preliminary data.</text>
</comment>
<proteinExistence type="predicted"/>
<dbReference type="Proteomes" id="UP001205998">
    <property type="component" value="Unassembled WGS sequence"/>
</dbReference>